<dbReference type="Pfam" id="PF02518">
    <property type="entry name" value="HATPase_c"/>
    <property type="match status" value="1"/>
</dbReference>
<name>R9GQD5_9SPHI</name>
<dbReference type="Gene3D" id="3.30.565.10">
    <property type="entry name" value="Histidine kinase-like ATPase, C-terminal domain"/>
    <property type="match status" value="1"/>
</dbReference>
<feature type="transmembrane region" description="Helical" evidence="8">
    <location>
        <begin position="12"/>
        <end position="29"/>
    </location>
</feature>
<feature type="domain" description="Histidine kinase" evidence="9">
    <location>
        <begin position="200"/>
        <end position="405"/>
    </location>
</feature>
<evidence type="ECO:0000256" key="3">
    <source>
        <dbReference type="ARBA" id="ARBA00022553"/>
    </source>
</evidence>
<keyword evidence="11" id="KW-1185">Reference proteome</keyword>
<dbReference type="InterPro" id="IPR050980">
    <property type="entry name" value="2C_sensor_his_kinase"/>
</dbReference>
<feature type="transmembrane region" description="Helical" evidence="8">
    <location>
        <begin position="162"/>
        <end position="182"/>
    </location>
</feature>
<dbReference type="EMBL" id="AQPN01000105">
    <property type="protein sequence ID" value="EOR93735.1"/>
    <property type="molecule type" value="Genomic_DNA"/>
</dbReference>
<dbReference type="InterPro" id="IPR003661">
    <property type="entry name" value="HisK_dim/P_dom"/>
</dbReference>
<keyword evidence="8" id="KW-0472">Membrane</keyword>
<protein>
    <recommendedName>
        <fullName evidence="2">histidine kinase</fullName>
        <ecNumber evidence="2">2.7.13.3</ecNumber>
    </recommendedName>
</protein>
<evidence type="ECO:0000256" key="8">
    <source>
        <dbReference type="SAM" id="Phobius"/>
    </source>
</evidence>
<evidence type="ECO:0000259" key="9">
    <source>
        <dbReference type="PROSITE" id="PS50109"/>
    </source>
</evidence>
<gene>
    <name evidence="10" type="ORF">ADIARSV_3075</name>
</gene>
<keyword evidence="7" id="KW-0067">ATP-binding</keyword>
<dbReference type="SMART" id="SM00387">
    <property type="entry name" value="HATPase_c"/>
    <property type="match status" value="1"/>
</dbReference>
<keyword evidence="6" id="KW-0418">Kinase</keyword>
<dbReference type="AlphaFoldDB" id="R9GQD5"/>
<evidence type="ECO:0000256" key="1">
    <source>
        <dbReference type="ARBA" id="ARBA00000085"/>
    </source>
</evidence>
<dbReference type="InterPro" id="IPR005467">
    <property type="entry name" value="His_kinase_dom"/>
</dbReference>
<dbReference type="PRINTS" id="PR00344">
    <property type="entry name" value="BCTRLSENSOR"/>
</dbReference>
<dbReference type="eggNOG" id="COG5000">
    <property type="taxonomic scope" value="Bacteria"/>
</dbReference>
<organism evidence="10 11">
    <name type="scientific">Arcticibacter svalbardensis MN12-7</name>
    <dbReference type="NCBI Taxonomy" id="1150600"/>
    <lineage>
        <taxon>Bacteria</taxon>
        <taxon>Pseudomonadati</taxon>
        <taxon>Bacteroidota</taxon>
        <taxon>Sphingobacteriia</taxon>
        <taxon>Sphingobacteriales</taxon>
        <taxon>Sphingobacteriaceae</taxon>
        <taxon>Arcticibacter</taxon>
    </lineage>
</organism>
<evidence type="ECO:0000256" key="2">
    <source>
        <dbReference type="ARBA" id="ARBA00012438"/>
    </source>
</evidence>
<proteinExistence type="predicted"/>
<dbReference type="STRING" id="1150600.ADIARSV_3075"/>
<dbReference type="PATRIC" id="fig|1150600.3.peg.3044"/>
<keyword evidence="8" id="KW-0812">Transmembrane</keyword>
<dbReference type="PANTHER" id="PTHR44936">
    <property type="entry name" value="SENSOR PROTEIN CREC"/>
    <property type="match status" value="1"/>
</dbReference>
<keyword evidence="5" id="KW-0547">Nucleotide-binding</keyword>
<dbReference type="OrthoDB" id="1931120at2"/>
<dbReference type="RefSeq" id="WP_016196305.1">
    <property type="nucleotide sequence ID" value="NZ_AQPN01000105.1"/>
</dbReference>
<dbReference type="InterPro" id="IPR036890">
    <property type="entry name" value="HATPase_C_sf"/>
</dbReference>
<keyword evidence="3" id="KW-0597">Phosphoprotein</keyword>
<dbReference type="SUPFAM" id="SSF55874">
    <property type="entry name" value="ATPase domain of HSP90 chaperone/DNA topoisomerase II/histidine kinase"/>
    <property type="match status" value="1"/>
</dbReference>
<keyword evidence="4" id="KW-0808">Transferase</keyword>
<accession>R9GQD5</accession>
<evidence type="ECO:0000256" key="4">
    <source>
        <dbReference type="ARBA" id="ARBA00022679"/>
    </source>
</evidence>
<dbReference type="GO" id="GO:0005886">
    <property type="term" value="C:plasma membrane"/>
    <property type="evidence" value="ECO:0007669"/>
    <property type="project" value="UniProtKB-SubCell"/>
</dbReference>
<dbReference type="GO" id="GO:0005524">
    <property type="term" value="F:ATP binding"/>
    <property type="evidence" value="ECO:0007669"/>
    <property type="project" value="UniProtKB-KW"/>
</dbReference>
<comment type="caution">
    <text evidence="10">The sequence shown here is derived from an EMBL/GenBank/DDBJ whole genome shotgun (WGS) entry which is preliminary data.</text>
</comment>
<evidence type="ECO:0000313" key="10">
    <source>
        <dbReference type="EMBL" id="EOR93735.1"/>
    </source>
</evidence>
<dbReference type="InterPro" id="IPR004358">
    <property type="entry name" value="Sig_transdc_His_kin-like_C"/>
</dbReference>
<dbReference type="PROSITE" id="PS50109">
    <property type="entry name" value="HIS_KIN"/>
    <property type="match status" value="1"/>
</dbReference>
<dbReference type="InterPro" id="IPR003594">
    <property type="entry name" value="HATPase_dom"/>
</dbReference>
<keyword evidence="8" id="KW-1133">Transmembrane helix</keyword>
<dbReference type="Proteomes" id="UP000014174">
    <property type="component" value="Unassembled WGS sequence"/>
</dbReference>
<evidence type="ECO:0000256" key="5">
    <source>
        <dbReference type="ARBA" id="ARBA00022741"/>
    </source>
</evidence>
<sequence length="412" mass="47651">MNPYEQKRRWKFLLLAFAFVIASASLWYTNYLVKNIAVSERTRAEVWAMSFKKIIEIEDINDEYLTVIFSIRDSLSMPTIVTNEQDSIIYWRSLDSTKTNFQVEESGNESAIFTRKIHDPRYFKTQLAEMKSQHIPIVIIKEDGQKWFVYYKDSQLLSQLRVFPYIQLMVIAIFLMVAYTVFSSSRRSEQNLVWVGLAKETAHQLGTPISSLMAWIELLKSKFNADEDPLILEMENDVQRLEMVADRFSKIGSTPNLHSHPVFTVISTYVDYFKVRTSKKIKFKVSGDQEVEALMNIPLFEWVIENLMKNSVNAIEGDGTIEIQVIENLVKEQVFIDIIDSGKGIPRLKFETIFQPGYTTRKRGWGLGLSLTKRIVENYHRGQIYVKDSEPGIATTIRIVLKSSTEYEPADA</sequence>
<dbReference type="EC" id="2.7.13.3" evidence="2"/>
<dbReference type="CDD" id="cd00082">
    <property type="entry name" value="HisKA"/>
    <property type="match status" value="1"/>
</dbReference>
<comment type="catalytic activity">
    <reaction evidence="1">
        <text>ATP + protein L-histidine = ADP + protein N-phospho-L-histidine.</text>
        <dbReference type="EC" id="2.7.13.3"/>
    </reaction>
</comment>
<evidence type="ECO:0000313" key="11">
    <source>
        <dbReference type="Proteomes" id="UP000014174"/>
    </source>
</evidence>
<dbReference type="GO" id="GO:0000155">
    <property type="term" value="F:phosphorelay sensor kinase activity"/>
    <property type="evidence" value="ECO:0007669"/>
    <property type="project" value="InterPro"/>
</dbReference>
<evidence type="ECO:0000256" key="6">
    <source>
        <dbReference type="ARBA" id="ARBA00022777"/>
    </source>
</evidence>
<reference evidence="10 11" key="1">
    <citation type="journal article" date="2013" name="Genome Announc.">
        <title>Draft Genome Sequence of Arcticibacter svalbardensis Strain MN12-7T, a Member of the Family Sphingobacteriaceae Isolated from an Arctic Soil Sample.</title>
        <authorList>
            <person name="Shivaji S."/>
            <person name="Ara S."/>
            <person name="Prasad S."/>
            <person name="Manasa B.P."/>
            <person name="Begum Z."/>
            <person name="Singh A."/>
            <person name="Kumar Pinnaka A."/>
        </authorList>
    </citation>
    <scope>NUCLEOTIDE SEQUENCE [LARGE SCALE GENOMIC DNA]</scope>
    <source>
        <strain evidence="10 11">MN12-7</strain>
    </source>
</reference>
<dbReference type="PANTHER" id="PTHR44936:SF10">
    <property type="entry name" value="SENSOR PROTEIN RSTB"/>
    <property type="match status" value="1"/>
</dbReference>
<evidence type="ECO:0000256" key="7">
    <source>
        <dbReference type="ARBA" id="ARBA00022840"/>
    </source>
</evidence>